<evidence type="ECO:0000256" key="9">
    <source>
        <dbReference type="PIRSR" id="PIRSR500134-3"/>
    </source>
</evidence>
<dbReference type="EMBL" id="AZHE01000005">
    <property type="protein sequence ID" value="KHN99379.1"/>
    <property type="molecule type" value="Genomic_DNA"/>
</dbReference>
<dbReference type="AlphaFoldDB" id="A0A0B2X0K8"/>
<dbReference type="GO" id="GO:0003979">
    <property type="term" value="F:UDP-glucose 6-dehydrogenase activity"/>
    <property type="evidence" value="ECO:0007669"/>
    <property type="project" value="UniProtKB-EC"/>
</dbReference>
<dbReference type="OrthoDB" id="5059218at2759"/>
<dbReference type="SUPFAM" id="SSF51735">
    <property type="entry name" value="NAD(P)-binding Rossmann-fold domains"/>
    <property type="match status" value="1"/>
</dbReference>
<dbReference type="PANTHER" id="PTHR11374">
    <property type="entry name" value="UDP-GLUCOSE DEHYDROGENASE/UDP-MANNAC DEHYDROGENASE"/>
    <property type="match status" value="1"/>
</dbReference>
<evidence type="ECO:0000256" key="3">
    <source>
        <dbReference type="ARBA" id="ARBA00012954"/>
    </source>
</evidence>
<comment type="pathway">
    <text evidence="1">Nucleotide-sugar biosynthesis; UDP-alpha-D-glucuronate biosynthesis; UDP-alpha-D-glucuronate from UDP-alpha-D-glucose: step 1/1.</text>
</comment>
<accession>A0A0B2X0K8</accession>
<dbReference type="InterPro" id="IPR014026">
    <property type="entry name" value="UDP-Glc/GDP-Man_DH_dimer"/>
</dbReference>
<dbReference type="InterPro" id="IPR014027">
    <property type="entry name" value="UDP-Glc/GDP-Man_DH_C"/>
</dbReference>
<sequence length="629" mass="68214">MTVLHEAVVDPVEKLGLDGPSPHTNGVLKDDFKVGTICCVGAGYVGGPTAAVLAFQNPNIRVTVVDRDELRIRRWNSRHPPIYEPGLHDIVRVARDGSRHFSFVNESASESEVASSEDADISVPSRPANLFFTTDVAKSIGEADIVLVAVNTPTKERGVGAGSATDMTAFEAVTAVVAQYAREGAIIVEKSTVPCRTAQLVADTLSMHRPGVHFEILSNPEFLAAGTAVNDLLYPDRILIGSAPTPSGKRAAEALVEVYAAWVPRDRILTTNVWSSELAKLVANSMLAQRISSINSISAVCEQTGADVDEVARAVGVDPRIGNKFLMAGIGFGGSCFKKDVLNLVYLADTMGLPEVGEYWRQVVKMNEYARDRFTNRVIKCLNNTLVGKKVAILGYAFKKDTSDTREAPALEMIKTLLEERPREVAVFDPCCNPLVIKEEIKALLGDVAAGNNISVYGNAYDACHGATAVVIATEFDEFRYQPAPEPAPAHAPQEPAPKMTGRKPSPKSDPRPLERPVPTANDLLALHKYLAQRPGETSDDPLGRFNAEPSCADDCPDCIQERQSKKTGHATGMGSAEEYKAKGRIDWVRIADTMAKPRWVFDGRGVIDSRAMVKLGVRVESVGRQHRF</sequence>
<dbReference type="NCBIfam" id="TIGR03026">
    <property type="entry name" value="NDP-sugDHase"/>
    <property type="match status" value="1"/>
</dbReference>
<evidence type="ECO:0000256" key="1">
    <source>
        <dbReference type="ARBA" id="ARBA00004701"/>
    </source>
</evidence>
<dbReference type="GeneID" id="63737532"/>
<evidence type="ECO:0000313" key="12">
    <source>
        <dbReference type="EMBL" id="KHN99379.1"/>
    </source>
</evidence>
<dbReference type="PANTHER" id="PTHR11374:SF3">
    <property type="entry name" value="UDP-GLUCOSE 6-DEHYDROGENASE"/>
    <property type="match status" value="1"/>
</dbReference>
<dbReference type="RefSeq" id="XP_040680445.1">
    <property type="nucleotide sequence ID" value="XM_040821876.1"/>
</dbReference>
<evidence type="ECO:0000313" key="13">
    <source>
        <dbReference type="Proteomes" id="UP000030816"/>
    </source>
</evidence>
<comment type="caution">
    <text evidence="12">The sequence shown here is derived from an EMBL/GenBank/DDBJ whole genome shotgun (WGS) entry which is preliminary data.</text>
</comment>
<dbReference type="Pfam" id="PF03720">
    <property type="entry name" value="UDPG_MGDP_dh_C"/>
    <property type="match status" value="1"/>
</dbReference>
<feature type="binding site" evidence="8">
    <location>
        <position position="333"/>
    </location>
    <ligand>
        <name>substrate</name>
    </ligand>
</feature>
<dbReference type="PIRSF" id="PIRSF000124">
    <property type="entry name" value="UDPglc_GDPman_dh"/>
    <property type="match status" value="1"/>
</dbReference>
<comment type="similarity">
    <text evidence="2">Belongs to the UDP-glucose/GDP-mannose dehydrogenase family.</text>
</comment>
<feature type="binding site" evidence="9">
    <location>
        <position position="66"/>
    </location>
    <ligand>
        <name>NAD(+)</name>
        <dbReference type="ChEBI" id="CHEBI:57540"/>
    </ligand>
</feature>
<dbReference type="GO" id="GO:0006024">
    <property type="term" value="P:glycosaminoglycan biosynthetic process"/>
    <property type="evidence" value="ECO:0007669"/>
    <property type="project" value="TreeGrafter"/>
</dbReference>
<dbReference type="STRING" id="1081103.A0A0B2X0K8"/>
<organism evidence="12 13">
    <name type="scientific">Metarhizium album (strain ARSEF 1941)</name>
    <dbReference type="NCBI Taxonomy" id="1081103"/>
    <lineage>
        <taxon>Eukaryota</taxon>
        <taxon>Fungi</taxon>
        <taxon>Dikarya</taxon>
        <taxon>Ascomycota</taxon>
        <taxon>Pezizomycotina</taxon>
        <taxon>Sordariomycetes</taxon>
        <taxon>Hypocreomycetidae</taxon>
        <taxon>Hypocreales</taxon>
        <taxon>Clavicipitaceae</taxon>
        <taxon>Metarhizium</taxon>
    </lineage>
</organism>
<dbReference type="GO" id="GO:0000271">
    <property type="term" value="P:polysaccharide biosynthetic process"/>
    <property type="evidence" value="ECO:0007669"/>
    <property type="project" value="InterPro"/>
</dbReference>
<dbReference type="FunFam" id="3.40.50.720:FF:000193">
    <property type="entry name" value="UDP-glucose 6-dehydrogenase"/>
    <property type="match status" value="1"/>
</dbReference>
<evidence type="ECO:0000256" key="5">
    <source>
        <dbReference type="ARBA" id="ARBA00023027"/>
    </source>
</evidence>
<evidence type="ECO:0000256" key="2">
    <source>
        <dbReference type="ARBA" id="ARBA00006601"/>
    </source>
</evidence>
<dbReference type="HOGENOM" id="CLU_023810_7_0_1"/>
<dbReference type="InterPro" id="IPR028357">
    <property type="entry name" value="UDPglc_DH_bac"/>
</dbReference>
<comment type="catalytic activity">
    <reaction evidence="6">
        <text>UDP-alpha-D-glucose + 2 NAD(+) + H2O = UDP-alpha-D-glucuronate + 2 NADH + 3 H(+)</text>
        <dbReference type="Rhea" id="RHEA:23596"/>
        <dbReference type="ChEBI" id="CHEBI:15377"/>
        <dbReference type="ChEBI" id="CHEBI:15378"/>
        <dbReference type="ChEBI" id="CHEBI:57540"/>
        <dbReference type="ChEBI" id="CHEBI:57945"/>
        <dbReference type="ChEBI" id="CHEBI:58052"/>
        <dbReference type="ChEBI" id="CHEBI:58885"/>
        <dbReference type="EC" id="1.1.1.22"/>
    </reaction>
</comment>
<dbReference type="Gene3D" id="1.20.5.100">
    <property type="entry name" value="Cytochrome c1, transmembrane anchor, C-terminal"/>
    <property type="match status" value="1"/>
</dbReference>
<dbReference type="InterPro" id="IPR001732">
    <property type="entry name" value="UDP-Glc/GDP-Man_DH_N"/>
</dbReference>
<evidence type="ECO:0000259" key="11">
    <source>
        <dbReference type="SMART" id="SM00984"/>
    </source>
</evidence>
<evidence type="ECO:0000256" key="7">
    <source>
        <dbReference type="PIRSR" id="PIRSR500134-1"/>
    </source>
</evidence>
<dbReference type="InterPro" id="IPR028356">
    <property type="entry name" value="UDPglc_DH_euk"/>
</dbReference>
<evidence type="ECO:0000256" key="6">
    <source>
        <dbReference type="ARBA" id="ARBA00047473"/>
    </source>
</evidence>
<dbReference type="Pfam" id="PF03721">
    <property type="entry name" value="UDPG_MGDP_dh_N"/>
    <property type="match status" value="2"/>
</dbReference>
<dbReference type="SUPFAM" id="SSF48179">
    <property type="entry name" value="6-phosphogluconate dehydrogenase C-terminal domain-like"/>
    <property type="match status" value="1"/>
</dbReference>
<dbReference type="Proteomes" id="UP000030816">
    <property type="component" value="Unassembled WGS sequence"/>
</dbReference>
<name>A0A0B2X0K8_METAS</name>
<dbReference type="SUPFAM" id="SSF52413">
    <property type="entry name" value="UDP-glucose/GDP-mannose dehydrogenase C-terminal domain"/>
    <property type="match status" value="1"/>
</dbReference>
<dbReference type="InterPro" id="IPR036220">
    <property type="entry name" value="UDP-Glc/GDP-Man_DH_C_sf"/>
</dbReference>
<feature type="binding site" evidence="8">
    <location>
        <begin position="325"/>
        <end position="329"/>
    </location>
    <ligand>
        <name>substrate</name>
    </ligand>
</feature>
<keyword evidence="5 9" id="KW-0520">NAD</keyword>
<dbReference type="Gene3D" id="3.40.50.720">
    <property type="entry name" value="NAD(P)-binding Rossmann-like Domain"/>
    <property type="match status" value="2"/>
</dbReference>
<dbReference type="Pfam" id="PF00984">
    <property type="entry name" value="UDPG_MGDP_dh"/>
    <property type="match status" value="1"/>
</dbReference>
<feature type="active site" description="Nucleophile" evidence="7">
    <location>
        <position position="336"/>
    </location>
</feature>
<keyword evidence="13" id="KW-1185">Reference proteome</keyword>
<dbReference type="InterPro" id="IPR008927">
    <property type="entry name" value="6-PGluconate_DH-like_C_sf"/>
</dbReference>
<evidence type="ECO:0000256" key="4">
    <source>
        <dbReference type="ARBA" id="ARBA00023002"/>
    </source>
</evidence>
<dbReference type="EC" id="1.1.1.22" evidence="3"/>
<dbReference type="InterPro" id="IPR017476">
    <property type="entry name" value="UDP-Glc/GDP-Man"/>
</dbReference>
<reference evidence="12 13" key="1">
    <citation type="journal article" date="2014" name="Proc. Natl. Acad. Sci. U.S.A.">
        <title>Trajectory and genomic determinants of fungal-pathogen speciation and host adaptation.</title>
        <authorList>
            <person name="Hu X."/>
            <person name="Xiao G."/>
            <person name="Zheng P."/>
            <person name="Shang Y."/>
            <person name="Su Y."/>
            <person name="Zhang X."/>
            <person name="Liu X."/>
            <person name="Zhan S."/>
            <person name="St Leger R.J."/>
            <person name="Wang C."/>
        </authorList>
    </citation>
    <scope>NUCLEOTIDE SEQUENCE [LARGE SCALE GENOMIC DNA]</scope>
    <source>
        <strain evidence="12 13">ARSEF 1941</strain>
    </source>
</reference>
<dbReference type="GO" id="GO:0005634">
    <property type="term" value="C:nucleus"/>
    <property type="evidence" value="ECO:0007669"/>
    <property type="project" value="TreeGrafter"/>
</dbReference>
<feature type="binding site" evidence="9">
    <location>
        <position position="152"/>
    </location>
    <ligand>
        <name>NAD(+)</name>
        <dbReference type="ChEBI" id="CHEBI:57540"/>
    </ligand>
</feature>
<dbReference type="SMART" id="SM00984">
    <property type="entry name" value="UDPG_MGDP_dh_C"/>
    <property type="match status" value="1"/>
</dbReference>
<protein>
    <recommendedName>
        <fullName evidence="3">UDP-glucose 6-dehydrogenase</fullName>
        <ecNumber evidence="3">1.1.1.22</ecNumber>
    </recommendedName>
</protein>
<gene>
    <name evidence="12" type="ORF">MAM_03077</name>
</gene>
<proteinExistence type="inferred from homology"/>
<feature type="binding site" evidence="9">
    <location>
        <position position="71"/>
    </location>
    <ligand>
        <name>NAD(+)</name>
        <dbReference type="ChEBI" id="CHEBI:57540"/>
    </ligand>
</feature>
<keyword evidence="4" id="KW-0560">Oxidoreductase</keyword>
<dbReference type="InterPro" id="IPR036291">
    <property type="entry name" value="NAD(P)-bd_dom_sf"/>
</dbReference>
<feature type="binding site" evidence="8">
    <location>
        <position position="399"/>
    </location>
    <ligand>
        <name>substrate</name>
    </ligand>
</feature>
<evidence type="ECO:0000256" key="8">
    <source>
        <dbReference type="PIRSR" id="PIRSR500134-2"/>
    </source>
</evidence>
<feature type="region of interest" description="Disordered" evidence="10">
    <location>
        <begin position="482"/>
        <end position="518"/>
    </location>
</feature>
<feature type="binding site" evidence="8">
    <location>
        <position position="280"/>
    </location>
    <ligand>
        <name>substrate</name>
    </ligand>
</feature>
<feature type="binding site" evidence="9">
    <location>
        <position position="406"/>
    </location>
    <ligand>
        <name>NAD(+)</name>
        <dbReference type="ChEBI" id="CHEBI:57540"/>
    </ligand>
</feature>
<dbReference type="UniPathway" id="UPA00038">
    <property type="reaction ID" value="UER00491"/>
</dbReference>
<dbReference type="GO" id="GO:0006065">
    <property type="term" value="P:UDP-glucuronate biosynthetic process"/>
    <property type="evidence" value="ECO:0007669"/>
    <property type="project" value="UniProtKB-UniPathway"/>
</dbReference>
<feature type="binding site" evidence="9">
    <location>
        <position position="339"/>
    </location>
    <ligand>
        <name>NAD(+)</name>
        <dbReference type="ChEBI" id="CHEBI:57540"/>
    </ligand>
</feature>
<dbReference type="PIRSF" id="PIRSF500134">
    <property type="entry name" value="UDPglc_DH_bac"/>
    <property type="match status" value="1"/>
</dbReference>
<evidence type="ECO:0000256" key="10">
    <source>
        <dbReference type="SAM" id="MobiDB-lite"/>
    </source>
</evidence>
<dbReference type="FunFam" id="1.20.5.100:FF:000001">
    <property type="entry name" value="UDP-glucose 6-dehydrogenase"/>
    <property type="match status" value="1"/>
</dbReference>
<feature type="binding site" evidence="9">
    <location>
        <position position="192"/>
    </location>
    <ligand>
        <name>NAD(+)</name>
        <dbReference type="ChEBI" id="CHEBI:57540"/>
    </ligand>
</feature>
<dbReference type="GO" id="GO:0051287">
    <property type="term" value="F:NAD binding"/>
    <property type="evidence" value="ECO:0007669"/>
    <property type="project" value="InterPro"/>
</dbReference>
<feature type="domain" description="UDP-glucose/GDP-mannose dehydrogenase C-terminal" evidence="11">
    <location>
        <begin position="392"/>
        <end position="503"/>
    </location>
</feature>